<feature type="region of interest" description="Disordered" evidence="1">
    <location>
        <begin position="88"/>
        <end position="146"/>
    </location>
</feature>
<dbReference type="EMBL" id="AUWU02000006">
    <property type="protein sequence ID" value="KAH0572348.1"/>
    <property type="molecule type" value="Genomic_DNA"/>
</dbReference>
<gene>
    <name evidence="2" type="ORF">SS50377_19129</name>
    <name evidence="3" type="ORF">SS50377_26558</name>
</gene>
<protein>
    <submittedName>
        <fullName evidence="2">Uncharacterized protein</fullName>
    </submittedName>
</protein>
<reference evidence="2 3" key="1">
    <citation type="journal article" date="2014" name="PLoS Genet.">
        <title>The Genome of Spironucleus salmonicida Highlights a Fish Pathogen Adapted to Fluctuating Environments.</title>
        <authorList>
            <person name="Xu F."/>
            <person name="Jerlstrom-Hultqvist J."/>
            <person name="Einarsson E."/>
            <person name="Astvaldsson A."/>
            <person name="Svard S.G."/>
            <person name="Andersson J.O."/>
        </authorList>
    </citation>
    <scope>NUCLEOTIDE SEQUENCE</scope>
    <source>
        <strain evidence="3">ATCC 50377</strain>
    </source>
</reference>
<organism evidence="2">
    <name type="scientific">Spironucleus salmonicida</name>
    <dbReference type="NCBI Taxonomy" id="348837"/>
    <lineage>
        <taxon>Eukaryota</taxon>
        <taxon>Metamonada</taxon>
        <taxon>Diplomonadida</taxon>
        <taxon>Hexamitidae</taxon>
        <taxon>Hexamitinae</taxon>
        <taxon>Spironucleus</taxon>
    </lineage>
</organism>
<feature type="compositionally biased region" description="Low complexity" evidence="1">
    <location>
        <begin position="108"/>
        <end position="129"/>
    </location>
</feature>
<reference evidence="3" key="2">
    <citation type="submission" date="2020-12" db="EMBL/GenBank/DDBJ databases">
        <title>New Spironucleus salmonicida genome in near-complete chromosomes.</title>
        <authorList>
            <person name="Xu F."/>
            <person name="Kurt Z."/>
            <person name="Jimenez-Gonzalez A."/>
            <person name="Astvaldsson A."/>
            <person name="Andersson J.O."/>
            <person name="Svard S.G."/>
        </authorList>
    </citation>
    <scope>NUCLEOTIDE SEQUENCE</scope>
    <source>
        <strain evidence="3">ATCC 50377</strain>
    </source>
</reference>
<accession>V6LAH3</accession>
<dbReference type="VEuPathDB" id="GiardiaDB:SS50377_26558"/>
<evidence type="ECO:0000256" key="1">
    <source>
        <dbReference type="SAM" id="MobiDB-lite"/>
    </source>
</evidence>
<evidence type="ECO:0000313" key="2">
    <source>
        <dbReference type="EMBL" id="EST41412.1"/>
    </source>
</evidence>
<evidence type="ECO:0000313" key="3">
    <source>
        <dbReference type="EMBL" id="KAH0572348.1"/>
    </source>
</evidence>
<dbReference type="EMBL" id="KI546170">
    <property type="protein sequence ID" value="EST41412.1"/>
    <property type="molecule type" value="Genomic_DNA"/>
</dbReference>
<proteinExistence type="predicted"/>
<dbReference type="AlphaFoldDB" id="V6LAH3"/>
<sequence>MFTVFHIQNYVHIITQKYSITCCLRSCQWRQTGTRCARSRAGPRRRGGSARRCRSTWYAPTTYASCASTTPPSRASAWNDHFVYSPLRNGLTQENRPGREEEAGAGGQDTDTAGPEVAAQGAKGRQARGAEGGQEGRPRRMNARAR</sequence>
<name>V6LAH3_9EUKA</name>
<dbReference type="Proteomes" id="UP000018208">
    <property type="component" value="Unassembled WGS sequence"/>
</dbReference>
<keyword evidence="4" id="KW-1185">Reference proteome</keyword>
<evidence type="ECO:0000313" key="4">
    <source>
        <dbReference type="Proteomes" id="UP000018208"/>
    </source>
</evidence>